<feature type="binding site" evidence="11">
    <location>
        <position position="255"/>
    </location>
    <ligand>
        <name>ATP</name>
        <dbReference type="ChEBI" id="CHEBI:30616"/>
    </ligand>
</feature>
<dbReference type="RefSeq" id="WP_138603268.1">
    <property type="nucleotide sequence ID" value="NZ_VCIA01000001.1"/>
</dbReference>
<dbReference type="GO" id="GO:0006424">
    <property type="term" value="P:glutamyl-tRNA aminoacylation"/>
    <property type="evidence" value="ECO:0007669"/>
    <property type="project" value="UniProtKB-UniRule"/>
</dbReference>
<dbReference type="AlphaFoldDB" id="A0A5S3QKT4"/>
<reference evidence="14 15" key="1">
    <citation type="submission" date="2019-05" db="EMBL/GenBank/DDBJ databases">
        <title>Genomic analysis of Lentibacillus sp. NKC220-2.</title>
        <authorList>
            <person name="Oh Y.J."/>
        </authorList>
    </citation>
    <scope>NUCLEOTIDE SEQUENCE [LARGE SCALE GENOMIC DNA]</scope>
    <source>
        <strain evidence="14 15">NKC220-2</strain>
    </source>
</reference>
<feature type="short sequence motif" description="'KMSKS' region" evidence="11">
    <location>
        <begin position="252"/>
        <end position="256"/>
    </location>
</feature>
<dbReference type="PRINTS" id="PR00987">
    <property type="entry name" value="TRNASYNTHGLU"/>
</dbReference>
<dbReference type="InterPro" id="IPR020058">
    <property type="entry name" value="Glu/Gln-tRNA-synth_Ib_cat-dom"/>
</dbReference>
<evidence type="ECO:0000256" key="1">
    <source>
        <dbReference type="ARBA" id="ARBA00004496"/>
    </source>
</evidence>
<evidence type="ECO:0000313" key="15">
    <source>
        <dbReference type="Proteomes" id="UP000306980"/>
    </source>
</evidence>
<dbReference type="Pfam" id="PF19269">
    <property type="entry name" value="Anticodon_2"/>
    <property type="match status" value="1"/>
</dbReference>
<dbReference type="OrthoDB" id="9807503at2"/>
<comment type="catalytic activity">
    <reaction evidence="10 11">
        <text>tRNA(Glu) + L-glutamate + ATP = L-glutamyl-tRNA(Glu) + AMP + diphosphate</text>
        <dbReference type="Rhea" id="RHEA:23540"/>
        <dbReference type="Rhea" id="RHEA-COMP:9663"/>
        <dbReference type="Rhea" id="RHEA-COMP:9680"/>
        <dbReference type="ChEBI" id="CHEBI:29985"/>
        <dbReference type="ChEBI" id="CHEBI:30616"/>
        <dbReference type="ChEBI" id="CHEBI:33019"/>
        <dbReference type="ChEBI" id="CHEBI:78442"/>
        <dbReference type="ChEBI" id="CHEBI:78520"/>
        <dbReference type="ChEBI" id="CHEBI:456215"/>
        <dbReference type="EC" id="6.1.1.17"/>
    </reaction>
</comment>
<comment type="caution">
    <text evidence="11">Lacks conserved residue(s) required for the propagation of feature annotation.</text>
</comment>
<dbReference type="SUPFAM" id="SSF52374">
    <property type="entry name" value="Nucleotidylyl transferase"/>
    <property type="match status" value="1"/>
</dbReference>
<feature type="short sequence motif" description="'HIGH' region" evidence="11">
    <location>
        <begin position="11"/>
        <end position="21"/>
    </location>
</feature>
<evidence type="ECO:0000259" key="13">
    <source>
        <dbReference type="Pfam" id="PF19269"/>
    </source>
</evidence>
<dbReference type="InterPro" id="IPR004527">
    <property type="entry name" value="Glu-tRNA-ligase_bac/mito"/>
</dbReference>
<keyword evidence="4 11" id="KW-0963">Cytoplasm</keyword>
<organism evidence="14 15">
    <name type="scientific">Lentibacillus cibarius</name>
    <dbReference type="NCBI Taxonomy" id="2583219"/>
    <lineage>
        <taxon>Bacteria</taxon>
        <taxon>Bacillati</taxon>
        <taxon>Bacillota</taxon>
        <taxon>Bacilli</taxon>
        <taxon>Bacillales</taxon>
        <taxon>Bacillaceae</taxon>
        <taxon>Lentibacillus</taxon>
    </lineage>
</organism>
<evidence type="ECO:0000256" key="9">
    <source>
        <dbReference type="ARBA" id="ARBA00023146"/>
    </source>
</evidence>
<evidence type="ECO:0000256" key="3">
    <source>
        <dbReference type="ARBA" id="ARBA00011245"/>
    </source>
</evidence>
<dbReference type="InterPro" id="IPR033910">
    <property type="entry name" value="GluRS_core"/>
</dbReference>
<comment type="similarity">
    <text evidence="2 11">Belongs to the class-I aminoacyl-tRNA synthetase family. Glutamate--tRNA ligase type 1 subfamily.</text>
</comment>
<comment type="subunit">
    <text evidence="3 11">Monomer.</text>
</comment>
<evidence type="ECO:0000256" key="2">
    <source>
        <dbReference type="ARBA" id="ARBA00007894"/>
    </source>
</evidence>
<dbReference type="Pfam" id="PF00749">
    <property type="entry name" value="tRNA-synt_1c"/>
    <property type="match status" value="1"/>
</dbReference>
<dbReference type="PANTHER" id="PTHR43311:SF2">
    <property type="entry name" value="GLUTAMATE--TRNA LIGASE, MITOCHONDRIAL-RELATED"/>
    <property type="match status" value="1"/>
</dbReference>
<dbReference type="Gene3D" id="1.10.10.350">
    <property type="match status" value="1"/>
</dbReference>
<keyword evidence="7 11" id="KW-0067">ATP-binding</keyword>
<dbReference type="PANTHER" id="PTHR43311">
    <property type="entry name" value="GLUTAMATE--TRNA LIGASE"/>
    <property type="match status" value="1"/>
</dbReference>
<keyword evidence="5 11" id="KW-0436">Ligase</keyword>
<accession>A0A5S3QKT4</accession>
<comment type="caution">
    <text evidence="14">The sequence shown here is derived from an EMBL/GenBank/DDBJ whole genome shotgun (WGS) entry which is preliminary data.</text>
</comment>
<dbReference type="InterPro" id="IPR008925">
    <property type="entry name" value="aa_tRNA-synth_I_cd-bd_sf"/>
</dbReference>
<dbReference type="FunFam" id="1.10.10.350:FF:000002">
    <property type="entry name" value="Glutamate--tRNA ligase"/>
    <property type="match status" value="1"/>
</dbReference>
<dbReference type="InterPro" id="IPR014729">
    <property type="entry name" value="Rossmann-like_a/b/a_fold"/>
</dbReference>
<evidence type="ECO:0000256" key="5">
    <source>
        <dbReference type="ARBA" id="ARBA00022598"/>
    </source>
</evidence>
<comment type="function">
    <text evidence="11">Catalyzes the attachment of glutamate to tRNA(Glu) in a two-step reaction: glutamate is first activated by ATP to form Glu-AMP and then transferred to the acceptor end of tRNA(Glu).</text>
</comment>
<dbReference type="HAMAP" id="MF_00022">
    <property type="entry name" value="Glu_tRNA_synth_type1"/>
    <property type="match status" value="1"/>
</dbReference>
<dbReference type="InterPro" id="IPR000924">
    <property type="entry name" value="Glu/Gln-tRNA-synth"/>
</dbReference>
<keyword evidence="6 11" id="KW-0547">Nucleotide-binding</keyword>
<dbReference type="InterPro" id="IPR020751">
    <property type="entry name" value="aa-tRNA-synth_I_codon-bd_sub2"/>
</dbReference>
<dbReference type="SUPFAM" id="SSF48163">
    <property type="entry name" value="An anticodon-binding domain of class I aminoacyl-tRNA synthetases"/>
    <property type="match status" value="1"/>
</dbReference>
<name>A0A5S3QKT4_9BACI</name>
<keyword evidence="8 11" id="KW-0648">Protein biosynthesis</keyword>
<evidence type="ECO:0000256" key="11">
    <source>
        <dbReference type="HAMAP-Rule" id="MF_00022"/>
    </source>
</evidence>
<dbReference type="InterPro" id="IPR001412">
    <property type="entry name" value="aa-tRNA-synth_I_CS"/>
</dbReference>
<gene>
    <name evidence="11" type="primary">gltX</name>
    <name evidence="14" type="ORF">FFL34_09670</name>
</gene>
<dbReference type="FunFam" id="3.40.50.620:FF:000007">
    <property type="entry name" value="Glutamate--tRNA ligase"/>
    <property type="match status" value="1"/>
</dbReference>
<dbReference type="GO" id="GO:0008270">
    <property type="term" value="F:zinc ion binding"/>
    <property type="evidence" value="ECO:0007669"/>
    <property type="project" value="InterPro"/>
</dbReference>
<feature type="domain" description="Glutamyl/glutaminyl-tRNA synthetase class Ib catalytic" evidence="12">
    <location>
        <begin position="4"/>
        <end position="323"/>
    </location>
</feature>
<evidence type="ECO:0000256" key="7">
    <source>
        <dbReference type="ARBA" id="ARBA00022840"/>
    </source>
</evidence>
<dbReference type="Proteomes" id="UP000306980">
    <property type="component" value="Unassembled WGS sequence"/>
</dbReference>
<dbReference type="GO" id="GO:0000049">
    <property type="term" value="F:tRNA binding"/>
    <property type="evidence" value="ECO:0007669"/>
    <property type="project" value="InterPro"/>
</dbReference>
<dbReference type="EMBL" id="VCIA01000001">
    <property type="protein sequence ID" value="TMN22359.1"/>
    <property type="molecule type" value="Genomic_DNA"/>
</dbReference>
<protein>
    <recommendedName>
        <fullName evidence="11">Glutamate--tRNA ligase</fullName>
        <ecNumber evidence="11">6.1.1.17</ecNumber>
    </recommendedName>
    <alternativeName>
        <fullName evidence="11">Glutamyl-tRNA synthetase</fullName>
        <shortName evidence="11">GluRS</shortName>
    </alternativeName>
</protein>
<feature type="domain" description="Aminoacyl-tRNA synthetase class I anticodon-binding" evidence="13">
    <location>
        <begin position="339"/>
        <end position="483"/>
    </location>
</feature>
<evidence type="ECO:0000256" key="10">
    <source>
        <dbReference type="ARBA" id="ARBA00048351"/>
    </source>
</evidence>
<dbReference type="GO" id="GO:0005524">
    <property type="term" value="F:ATP binding"/>
    <property type="evidence" value="ECO:0007669"/>
    <property type="project" value="UniProtKB-UniRule"/>
</dbReference>
<comment type="subcellular location">
    <subcellularLocation>
        <location evidence="1 11">Cytoplasm</location>
    </subcellularLocation>
</comment>
<dbReference type="InterPro" id="IPR049940">
    <property type="entry name" value="GluQ/Sye"/>
</dbReference>
<dbReference type="EC" id="6.1.1.17" evidence="11"/>
<dbReference type="PROSITE" id="PS00178">
    <property type="entry name" value="AA_TRNA_LIGASE_I"/>
    <property type="match status" value="1"/>
</dbReference>
<evidence type="ECO:0000313" key="14">
    <source>
        <dbReference type="EMBL" id="TMN22359.1"/>
    </source>
</evidence>
<evidence type="ECO:0000256" key="8">
    <source>
        <dbReference type="ARBA" id="ARBA00022917"/>
    </source>
</evidence>
<keyword evidence="9 11" id="KW-0030">Aminoacyl-tRNA synthetase</keyword>
<evidence type="ECO:0000256" key="6">
    <source>
        <dbReference type="ARBA" id="ARBA00022741"/>
    </source>
</evidence>
<sequence>MTNQVRVRYAPSPTGNLHIGNARTALFNYLYARHFDGEFIIRIEDTDAKRNVAGGEESQMKYLQWLGIDWDEGADVGGDYGPYRQMERLDIYQKYVDELLEKGLAYKCYMTEEELEKEREEQRAKGQVPKYSGAHRNLTQEQIERFESEGRKPSIRMRVPANQTYTFRDIVRGNITFESSDFGDWVIVKKNGAPTYNFAVAIDDHLMAITDVLRGEEHISNTPKQMMVYEAFGWQPPRFGHMTLILNEERKKLSKRDEHIMQFIEQYHNSGYLPEALFNFITLLGWSPVGEEEIFSKEKLIEIFDPDRLSTSAAIFDRHKLKWMNNEYIKLADLDRVIGLAMPHLIEAGKLPEDMDSPTREWAEKVIALYQEQLHYGAEIVELTELFFRETINYDETAMDVLKQEQVPEVLQVFTDKLIHLDEFEKDAIKQQIKATQKETGHRGKKLFMPIRVATTGQAHGPELPLAIELLGKDTVLKRLDHLLKQLGA</sequence>
<dbReference type="Gene3D" id="3.40.50.620">
    <property type="entry name" value="HUPs"/>
    <property type="match status" value="1"/>
</dbReference>
<dbReference type="CDD" id="cd00808">
    <property type="entry name" value="GluRS_core"/>
    <property type="match status" value="1"/>
</dbReference>
<dbReference type="NCBIfam" id="TIGR00464">
    <property type="entry name" value="gltX_bact"/>
    <property type="match status" value="1"/>
</dbReference>
<evidence type="ECO:0000259" key="12">
    <source>
        <dbReference type="Pfam" id="PF00749"/>
    </source>
</evidence>
<dbReference type="InterPro" id="IPR045462">
    <property type="entry name" value="aa-tRNA-synth_I_cd-bd"/>
</dbReference>
<proteinExistence type="inferred from homology"/>
<evidence type="ECO:0000256" key="4">
    <source>
        <dbReference type="ARBA" id="ARBA00022490"/>
    </source>
</evidence>
<dbReference type="GO" id="GO:0005829">
    <property type="term" value="C:cytosol"/>
    <property type="evidence" value="ECO:0007669"/>
    <property type="project" value="TreeGrafter"/>
</dbReference>
<dbReference type="GO" id="GO:0004818">
    <property type="term" value="F:glutamate-tRNA ligase activity"/>
    <property type="evidence" value="ECO:0007669"/>
    <property type="project" value="UniProtKB-UniRule"/>
</dbReference>